<reference evidence="1 2" key="1">
    <citation type="journal article" date="2010" name="J. Bacteriol.">
        <title>Genome sequence of the oligotrophic marine Gammaproteobacterium HTCC2143, isolated from the Oregon Coast.</title>
        <authorList>
            <person name="Oh H.M."/>
            <person name="Kang I."/>
            <person name="Ferriera S."/>
            <person name="Giovannoni S.J."/>
            <person name="Cho J.C."/>
        </authorList>
    </citation>
    <scope>NUCLEOTIDE SEQUENCE [LARGE SCALE GENOMIC DNA]</scope>
    <source>
        <strain evidence="1 2">HTCC2143</strain>
    </source>
</reference>
<dbReference type="AlphaFoldDB" id="A0YHM8"/>
<name>A0YHM8_9GAMM</name>
<dbReference type="OrthoDB" id="5892138at2"/>
<evidence type="ECO:0000313" key="2">
    <source>
        <dbReference type="Proteomes" id="UP000004931"/>
    </source>
</evidence>
<evidence type="ECO:0000313" key="1">
    <source>
        <dbReference type="EMBL" id="EAW29674.1"/>
    </source>
</evidence>
<dbReference type="EMBL" id="AAVT01000019">
    <property type="protein sequence ID" value="EAW29674.1"/>
    <property type="molecule type" value="Genomic_DNA"/>
</dbReference>
<keyword evidence="2" id="KW-1185">Reference proteome</keyword>
<dbReference type="InterPro" id="IPR021974">
    <property type="entry name" value="DUF3581"/>
</dbReference>
<accession>A0YHM8</accession>
<sequence length="168" mass="18946">MLIEQYCNMVNGNVTFTRQQASDFAKKVSDDFNPLHNTDAKRFCVPGDLLFSMVLANYGTSTHMKFNFSGMVTEDVCLSLPNPSPLLVLNGDNGKEYLTIERSGETSTNSQLIDNLTRSYVTFSGHTFPHILMPLLEQQQVMINPARPMVMYQSMLIDLNRLDLVDVN</sequence>
<gene>
    <name evidence="1" type="ORF">GP2143_10932</name>
</gene>
<dbReference type="Pfam" id="PF12119">
    <property type="entry name" value="DUF3581"/>
    <property type="match status" value="1"/>
</dbReference>
<feature type="non-terminal residue" evidence="1">
    <location>
        <position position="168"/>
    </location>
</feature>
<comment type="caution">
    <text evidence="1">The sequence shown here is derived from an EMBL/GenBank/DDBJ whole genome shotgun (WGS) entry which is preliminary data.</text>
</comment>
<dbReference type="Proteomes" id="UP000004931">
    <property type="component" value="Unassembled WGS sequence"/>
</dbReference>
<dbReference type="STRING" id="247633.GP2143_10932"/>
<dbReference type="eggNOG" id="ENOG502ZWH8">
    <property type="taxonomic scope" value="Bacteria"/>
</dbReference>
<organism evidence="1 2">
    <name type="scientific">marine gamma proteobacterium HTCC2143</name>
    <dbReference type="NCBI Taxonomy" id="247633"/>
    <lineage>
        <taxon>Bacteria</taxon>
        <taxon>Pseudomonadati</taxon>
        <taxon>Pseudomonadota</taxon>
        <taxon>Gammaproteobacteria</taxon>
        <taxon>Cellvibrionales</taxon>
        <taxon>Spongiibacteraceae</taxon>
        <taxon>BD1-7 clade</taxon>
    </lineage>
</organism>
<proteinExistence type="predicted"/>
<protein>
    <submittedName>
        <fullName evidence="1">Uncharacterized protein</fullName>
    </submittedName>
</protein>